<dbReference type="InterPro" id="IPR035985">
    <property type="entry name" value="Ubiquitin-activating_enz"/>
</dbReference>
<dbReference type="AlphaFoldDB" id="A0A8J4DZ68"/>
<dbReference type="PANTHER" id="PTHR43267:SF1">
    <property type="entry name" value="TRNA THREONYLCARBAMOYLADENOSINE DEHYDRATASE"/>
    <property type="match status" value="1"/>
</dbReference>
<dbReference type="PANTHER" id="PTHR43267">
    <property type="entry name" value="TRNA THREONYLCARBAMOYLADENOSINE DEHYDRATASE"/>
    <property type="match status" value="1"/>
</dbReference>
<dbReference type="Proteomes" id="UP000612585">
    <property type="component" value="Unassembled WGS sequence"/>
</dbReference>
<evidence type="ECO:0000313" key="2">
    <source>
        <dbReference type="EMBL" id="GIJ55644.1"/>
    </source>
</evidence>
<feature type="domain" description="THIF-type NAD/FAD binding fold" evidence="1">
    <location>
        <begin position="104"/>
        <end position="367"/>
    </location>
</feature>
<reference evidence="2" key="1">
    <citation type="submission" date="2021-01" db="EMBL/GenBank/DDBJ databases">
        <title>Whole genome shotgun sequence of Virgisporangium aurantiacum NBRC 16421.</title>
        <authorList>
            <person name="Komaki H."/>
            <person name="Tamura T."/>
        </authorList>
    </citation>
    <scope>NUCLEOTIDE SEQUENCE</scope>
    <source>
        <strain evidence="2">NBRC 16421</strain>
    </source>
</reference>
<name>A0A8J4DZ68_9ACTN</name>
<dbReference type="GO" id="GO:0061504">
    <property type="term" value="P:cyclic threonylcarbamoyladenosine biosynthetic process"/>
    <property type="evidence" value="ECO:0007669"/>
    <property type="project" value="TreeGrafter"/>
</dbReference>
<dbReference type="InterPro" id="IPR045886">
    <property type="entry name" value="ThiF/MoeB/HesA"/>
</dbReference>
<protein>
    <recommendedName>
        <fullName evidence="1">THIF-type NAD/FAD binding fold domain-containing protein</fullName>
    </recommendedName>
</protein>
<proteinExistence type="predicted"/>
<dbReference type="GO" id="GO:0061503">
    <property type="term" value="F:tRNA threonylcarbamoyladenosine dehydratase"/>
    <property type="evidence" value="ECO:0007669"/>
    <property type="project" value="TreeGrafter"/>
</dbReference>
<dbReference type="SUPFAM" id="SSF69572">
    <property type="entry name" value="Activating enzymes of the ubiquitin-like proteins"/>
    <property type="match status" value="1"/>
</dbReference>
<dbReference type="Gene3D" id="3.40.50.720">
    <property type="entry name" value="NAD(P)-binding Rossmann-like Domain"/>
    <property type="match status" value="1"/>
</dbReference>
<dbReference type="GO" id="GO:0008641">
    <property type="term" value="F:ubiquitin-like modifier activating enzyme activity"/>
    <property type="evidence" value="ECO:0007669"/>
    <property type="project" value="InterPro"/>
</dbReference>
<dbReference type="InterPro" id="IPR000594">
    <property type="entry name" value="ThiF_NAD_FAD-bd"/>
</dbReference>
<keyword evidence="3" id="KW-1185">Reference proteome</keyword>
<evidence type="ECO:0000313" key="3">
    <source>
        <dbReference type="Proteomes" id="UP000612585"/>
    </source>
</evidence>
<gene>
    <name evidence="2" type="ORF">Vau01_031600</name>
</gene>
<evidence type="ECO:0000259" key="1">
    <source>
        <dbReference type="Pfam" id="PF00899"/>
    </source>
</evidence>
<dbReference type="Pfam" id="PF00899">
    <property type="entry name" value="ThiF"/>
    <property type="match status" value="1"/>
</dbReference>
<comment type="caution">
    <text evidence="2">The sequence shown here is derived from an EMBL/GenBank/DDBJ whole genome shotgun (WGS) entry which is preliminary data.</text>
</comment>
<accession>A0A8J4DZ68</accession>
<sequence>MSGKPKLRDSVIVQHDGPEVVFLLTGSRVVKRFVVNDHVLKMIPLLDGSRTVEQLCDLVGPGSREAADEVTGALDVMRRERLLSVVDGPADAVPPDDADLERHDRQIRLFQDLCDEGLSADSRGIELQRRLRRATAVVCGLGGVGSWLVQGLAAAGVGTLRVCDFDRVERSNLGRQILYSTSDIGRLKTEAAAERVAVIDPQVRVEPVTRRITSPGDLSDLIAGADVVVGCGDQPSPYVLAGWIAAACMSSTARPAPVPHIVGGSYAYHVGILGTTVIPGTTACWQCVRAETANDHGREGLETIVARRAVGAASAPMSGLVGLALTWEAMRVLAGLPPALANSWSELDFWNLRVDTRAIPRRPDCPVCGG</sequence>
<dbReference type="EMBL" id="BOPG01000021">
    <property type="protein sequence ID" value="GIJ55644.1"/>
    <property type="molecule type" value="Genomic_DNA"/>
</dbReference>
<organism evidence="2 3">
    <name type="scientific">Virgisporangium aurantiacum</name>
    <dbReference type="NCBI Taxonomy" id="175570"/>
    <lineage>
        <taxon>Bacteria</taxon>
        <taxon>Bacillati</taxon>
        <taxon>Actinomycetota</taxon>
        <taxon>Actinomycetes</taxon>
        <taxon>Micromonosporales</taxon>
        <taxon>Micromonosporaceae</taxon>
        <taxon>Virgisporangium</taxon>
    </lineage>
</organism>